<keyword evidence="2" id="KW-1185">Reference proteome</keyword>
<gene>
    <name evidence="1" type="ORF">LOK49_LG12G00334</name>
</gene>
<protein>
    <submittedName>
        <fullName evidence="1">Pentatricopeptide repeat-containing protein</fullName>
    </submittedName>
</protein>
<organism evidence="1 2">
    <name type="scientific">Camellia lanceoleosa</name>
    <dbReference type="NCBI Taxonomy" id="1840588"/>
    <lineage>
        <taxon>Eukaryota</taxon>
        <taxon>Viridiplantae</taxon>
        <taxon>Streptophyta</taxon>
        <taxon>Embryophyta</taxon>
        <taxon>Tracheophyta</taxon>
        <taxon>Spermatophyta</taxon>
        <taxon>Magnoliopsida</taxon>
        <taxon>eudicotyledons</taxon>
        <taxon>Gunneridae</taxon>
        <taxon>Pentapetalae</taxon>
        <taxon>asterids</taxon>
        <taxon>Ericales</taxon>
        <taxon>Theaceae</taxon>
        <taxon>Camellia</taxon>
    </lineage>
</organism>
<evidence type="ECO:0000313" key="1">
    <source>
        <dbReference type="EMBL" id="KAI7991297.1"/>
    </source>
</evidence>
<comment type="caution">
    <text evidence="1">The sequence shown here is derived from an EMBL/GenBank/DDBJ whole genome shotgun (WGS) entry which is preliminary data.</text>
</comment>
<name>A0ACC0FT98_9ERIC</name>
<proteinExistence type="predicted"/>
<dbReference type="EMBL" id="CM045770">
    <property type="protein sequence ID" value="KAI7991297.1"/>
    <property type="molecule type" value="Genomic_DNA"/>
</dbReference>
<sequence length="106" mass="12101">MVSDEEFELSDSDCAVHIALMAEVVGYDATGQYLLGLPDTGKTTETFKALVLIYYWARRLKHMDMVWERYKGMDANTLPKAVDKAIQKIKLRNGAMNLFICINQEH</sequence>
<accession>A0ACC0FT98</accession>
<reference evidence="1 2" key="1">
    <citation type="journal article" date="2022" name="Plant J.">
        <title>Chromosome-level genome of Camellia lanceoleosa provides a valuable resource for understanding genome evolution and self-incompatibility.</title>
        <authorList>
            <person name="Gong W."/>
            <person name="Xiao S."/>
            <person name="Wang L."/>
            <person name="Liao Z."/>
            <person name="Chang Y."/>
            <person name="Mo W."/>
            <person name="Hu G."/>
            <person name="Li W."/>
            <person name="Zhao G."/>
            <person name="Zhu H."/>
            <person name="Hu X."/>
            <person name="Ji K."/>
            <person name="Xiang X."/>
            <person name="Song Q."/>
            <person name="Yuan D."/>
            <person name="Jin S."/>
            <person name="Zhang L."/>
        </authorList>
    </citation>
    <scope>NUCLEOTIDE SEQUENCE [LARGE SCALE GENOMIC DNA]</scope>
    <source>
        <strain evidence="1">SQ_2022a</strain>
    </source>
</reference>
<evidence type="ECO:0000313" key="2">
    <source>
        <dbReference type="Proteomes" id="UP001060215"/>
    </source>
</evidence>
<dbReference type="Proteomes" id="UP001060215">
    <property type="component" value="Chromosome 13"/>
</dbReference>